<proteinExistence type="predicted"/>
<dbReference type="InterPro" id="IPR004291">
    <property type="entry name" value="Transposase_IS66_central"/>
</dbReference>
<reference evidence="2 3" key="1">
    <citation type="submission" date="2019-11" db="EMBL/GenBank/DDBJ databases">
        <title>Comparative genomics of hydrocarbon-degrading Desulfosarcina strains.</title>
        <authorList>
            <person name="Watanabe M."/>
            <person name="Kojima H."/>
            <person name="Fukui M."/>
        </authorList>
    </citation>
    <scope>NUCLEOTIDE SEQUENCE [LARGE SCALE GENOMIC DNA]</scope>
    <source>
        <strain evidence="2 3">28bB2T</strain>
    </source>
</reference>
<dbReference type="AlphaFoldDB" id="A0A5K8A2K7"/>
<evidence type="ECO:0000313" key="3">
    <source>
        <dbReference type="Proteomes" id="UP000425960"/>
    </source>
</evidence>
<evidence type="ECO:0000259" key="1">
    <source>
        <dbReference type="Pfam" id="PF03050"/>
    </source>
</evidence>
<organism evidence="2 3">
    <name type="scientific">Desulfosarcina ovata subsp. sediminis</name>
    <dbReference type="NCBI Taxonomy" id="885957"/>
    <lineage>
        <taxon>Bacteria</taxon>
        <taxon>Pseudomonadati</taxon>
        <taxon>Thermodesulfobacteriota</taxon>
        <taxon>Desulfobacteria</taxon>
        <taxon>Desulfobacterales</taxon>
        <taxon>Desulfosarcinaceae</taxon>
        <taxon>Desulfosarcina</taxon>
    </lineage>
</organism>
<sequence>MIRKAKALTESKKLNERRGGQLIGAHLKTLIEFSKKKPPPKKWEHFYNCLLLTLSLFEDDRDDAGRLARQMVRELDALWTFLEYEGVEPTNNRAERSLHFGVLWRKCSLGTQSDKGNRWVERILSVKETCRPRDKATFPLLVECLECYFAGTSVDVRWI</sequence>
<protein>
    <recommendedName>
        <fullName evidence="1">Transposase IS66 central domain-containing protein</fullName>
    </recommendedName>
</protein>
<dbReference type="Proteomes" id="UP000425960">
    <property type="component" value="Chromosome"/>
</dbReference>
<evidence type="ECO:0000313" key="2">
    <source>
        <dbReference type="EMBL" id="BBO86564.1"/>
    </source>
</evidence>
<accession>A0A5K8A2K7</accession>
<feature type="domain" description="Transposase IS66 central" evidence="1">
    <location>
        <begin position="62"/>
        <end position="117"/>
    </location>
</feature>
<name>A0A5K8A2K7_9BACT</name>
<dbReference type="Pfam" id="PF03050">
    <property type="entry name" value="DDE_Tnp_IS66"/>
    <property type="match status" value="1"/>
</dbReference>
<dbReference type="KEGG" id="dov:DSCO28_71300"/>
<dbReference type="EMBL" id="AP021876">
    <property type="protein sequence ID" value="BBO86564.1"/>
    <property type="molecule type" value="Genomic_DNA"/>
</dbReference>
<gene>
    <name evidence="2" type="ORF">DSCO28_71300</name>
</gene>